<evidence type="ECO:0000313" key="2">
    <source>
        <dbReference type="Proteomes" id="UP000610373"/>
    </source>
</evidence>
<accession>A0A811TCB4</accession>
<dbReference type="EMBL" id="CAJHIO010000027">
    <property type="protein sequence ID" value="CAD6493273.1"/>
    <property type="molecule type" value="Genomic_DNA"/>
</dbReference>
<comment type="caution">
    <text evidence="1">The sequence shown here is derived from an EMBL/GenBank/DDBJ whole genome shotgun (WGS) entry which is preliminary data.</text>
</comment>
<dbReference type="AlphaFoldDB" id="A0A811TCB4"/>
<organism evidence="1 2">
    <name type="scientific">Candidatus Argoarchaeum ethanivorans</name>
    <dbReference type="NCBI Taxonomy" id="2608793"/>
    <lineage>
        <taxon>Archaea</taxon>
        <taxon>Methanobacteriati</taxon>
        <taxon>Methanobacteriota</taxon>
        <taxon>Stenosarchaea group</taxon>
        <taxon>Methanomicrobia</taxon>
        <taxon>Methanosarcinales</taxon>
        <taxon>Methanosarcinales incertae sedis</taxon>
        <taxon>GOM Arc I cluster</taxon>
        <taxon>Candidatus Argoarchaeum</taxon>
    </lineage>
</organism>
<proteinExistence type="predicted"/>
<reference evidence="1" key="1">
    <citation type="submission" date="2020-10" db="EMBL/GenBank/DDBJ databases">
        <authorList>
            <person name="Hahn C.J."/>
            <person name="Laso-Perez R."/>
            <person name="Vulcano F."/>
            <person name="Vaziourakis K.-M."/>
            <person name="Stokke R."/>
            <person name="Steen I.H."/>
            <person name="Teske A."/>
            <person name="Boetius A."/>
            <person name="Liebeke M."/>
            <person name="Amann R."/>
            <person name="Knittel K."/>
        </authorList>
    </citation>
    <scope>NUCLEOTIDE SEQUENCE</scope>
    <source>
        <strain evidence="1">Gfbio:e3339647-f889-4370-9287-4fb5cb688e4c:AG392O15_GoMArc1</strain>
    </source>
</reference>
<gene>
    <name evidence="1" type="ORF">CHKLHMKO_00445</name>
</gene>
<protein>
    <submittedName>
        <fullName evidence="1">Uncharacterized protein</fullName>
    </submittedName>
</protein>
<name>A0A811TCB4_9EURY</name>
<dbReference type="InterPro" id="IPR011050">
    <property type="entry name" value="Pectin_lyase_fold/virulence"/>
</dbReference>
<dbReference type="SUPFAM" id="SSF51126">
    <property type="entry name" value="Pectin lyase-like"/>
    <property type="match status" value="1"/>
</dbReference>
<evidence type="ECO:0000313" key="1">
    <source>
        <dbReference type="EMBL" id="CAD6493273.1"/>
    </source>
</evidence>
<dbReference type="Proteomes" id="UP000610373">
    <property type="component" value="Unassembled WGS sequence"/>
</dbReference>
<sequence>MKINTTEQKAWSTKGMMINADVNCALNIGRKAIPKAFSKEDVDEIGGTTAWVVTDDDGADFTNIQAAVDAAIDGDSVEVWDGSYV</sequence>